<dbReference type="AlphaFoldDB" id="A0A1E2SKP0"/>
<proteinExistence type="predicted"/>
<dbReference type="InterPro" id="IPR013491">
    <property type="entry name" value="Tape_meas_N"/>
</dbReference>
<evidence type="ECO:0000313" key="3">
    <source>
        <dbReference type="Proteomes" id="UP000094426"/>
    </source>
</evidence>
<sequence length="322" mass="31642">MSEAAVAEVTIIPVSKGAQGQIEQQLGGDVVGQKVGARMGASLISSLGSILKGTGAAAVTTAATGIGVALTSGFARLNNIDVARAKLTGLGNDATTVDGIMANALASVKGTAFGLGDAATVEAGAVEAGIKPGQQLEGVLKSVANSAAASGSSLSDMGSIFNKVASTGKAQNDVLQQVADRGIPIYSALASQLGTTADAVFDMASKGQIGFDQFQSAITAASGTVAQEMGKTVPGALDNFQASLSRIGAGALSGIFPQLAPLIIGITNAMGPLEGMAAKLGDTIGARLAPAFESVAAFLNGANGGFAGLFRPSHQSPASSPH</sequence>
<dbReference type="Proteomes" id="UP000094426">
    <property type="component" value="Unassembled WGS sequence"/>
</dbReference>
<dbReference type="EMBL" id="LNZG01000016">
    <property type="protein sequence ID" value="ODA90218.1"/>
    <property type="molecule type" value="Genomic_DNA"/>
</dbReference>
<dbReference type="RefSeq" id="WP_011185391.1">
    <property type="nucleotide sequence ID" value="NZ_LNZG01000016.1"/>
</dbReference>
<protein>
    <recommendedName>
        <fullName evidence="1">Tape measure protein N-terminal domain-containing protein</fullName>
    </recommendedName>
</protein>
<dbReference type="Pfam" id="PF20155">
    <property type="entry name" value="TMP_3"/>
    <property type="match status" value="1"/>
</dbReference>
<dbReference type="NCBIfam" id="TIGR02675">
    <property type="entry name" value="tape_meas_nterm"/>
    <property type="match status" value="1"/>
</dbReference>
<evidence type="ECO:0000313" key="2">
    <source>
        <dbReference type="EMBL" id="ODA90218.1"/>
    </source>
</evidence>
<feature type="domain" description="Tape measure protein N-terminal" evidence="1">
    <location>
        <begin position="77"/>
        <end position="246"/>
    </location>
</feature>
<dbReference type="OrthoDB" id="177147at2"/>
<evidence type="ECO:0000259" key="1">
    <source>
        <dbReference type="Pfam" id="PF20155"/>
    </source>
</evidence>
<comment type="caution">
    <text evidence="2">The sequence shown here is derived from an EMBL/GenBank/DDBJ whole genome shotgun (WGS) entry which is preliminary data.</text>
</comment>
<accession>A0A1E2SKP0</accession>
<gene>
    <name evidence="2" type="ORF">ATY41_10680</name>
</gene>
<organism evidence="2 3">
    <name type="scientific">Leifsonia xyli subsp. xyli</name>
    <dbReference type="NCBI Taxonomy" id="59736"/>
    <lineage>
        <taxon>Bacteria</taxon>
        <taxon>Bacillati</taxon>
        <taxon>Actinomycetota</taxon>
        <taxon>Actinomycetes</taxon>
        <taxon>Micrococcales</taxon>
        <taxon>Microbacteriaceae</taxon>
        <taxon>Leifsonia</taxon>
    </lineage>
</organism>
<name>A0A1E2SKP0_LEIXY</name>
<reference evidence="2 3" key="1">
    <citation type="submission" date="2015-11" db="EMBL/GenBank/DDBJ databases">
        <authorList>
            <person name="Zhang Y."/>
            <person name="Guo Z."/>
        </authorList>
    </citation>
    <scope>NUCLEOTIDE SEQUENCE [LARGE SCALE GENOMIC DNA]</scope>
    <source>
        <strain evidence="3">gdw1</strain>
    </source>
</reference>